<evidence type="ECO:0000256" key="1">
    <source>
        <dbReference type="ARBA" id="ARBA00007816"/>
    </source>
</evidence>
<evidence type="ECO:0000256" key="3">
    <source>
        <dbReference type="ARBA" id="ARBA00048954"/>
    </source>
</evidence>
<dbReference type="PANTHER" id="PTHR42957">
    <property type="entry name" value="HELICASE MJ1565-RELATED"/>
    <property type="match status" value="1"/>
</dbReference>
<dbReference type="GO" id="GO:0043139">
    <property type="term" value="F:5'-3' DNA helicase activity"/>
    <property type="evidence" value="ECO:0007669"/>
    <property type="project" value="UniProtKB-EC"/>
</dbReference>
<evidence type="ECO:0000313" key="7">
    <source>
        <dbReference type="EMBL" id="QKQ99879.1"/>
    </source>
</evidence>
<reference evidence="7 8" key="1">
    <citation type="submission" date="2020-02" db="EMBL/GenBank/DDBJ databases">
        <title>Comparative genome analysis reveals the metabolism and evolution of the thermophilic archaeal genus Metallosphaera.</title>
        <authorList>
            <person name="Jiang C."/>
        </authorList>
    </citation>
    <scope>NUCLEOTIDE SEQUENCE [LARGE SCALE GENOMIC DNA]</scope>
    <source>
        <strain evidence="7 8">Ric-A</strain>
    </source>
</reference>
<dbReference type="AlphaFoldDB" id="A0A6N0NXN8"/>
<evidence type="ECO:0000256" key="4">
    <source>
        <dbReference type="ARBA" id="ARBA00048988"/>
    </source>
</evidence>
<dbReference type="EMBL" id="CP049074">
    <property type="protein sequence ID" value="QKQ99879.1"/>
    <property type="molecule type" value="Genomic_DNA"/>
</dbReference>
<dbReference type="GeneID" id="55641354"/>
<dbReference type="PANTHER" id="PTHR42957:SF2">
    <property type="entry name" value="HELICASE HERA CENTRAL DOMAIN-CONTAINING PROTEIN"/>
    <property type="match status" value="1"/>
</dbReference>
<evidence type="ECO:0000259" key="6">
    <source>
        <dbReference type="Pfam" id="PF01935"/>
    </source>
</evidence>
<dbReference type="Pfam" id="PF01935">
    <property type="entry name" value="DUF87"/>
    <property type="match status" value="1"/>
</dbReference>
<dbReference type="SUPFAM" id="SSF52540">
    <property type="entry name" value="P-loop containing nucleoside triphosphate hydrolases"/>
    <property type="match status" value="1"/>
</dbReference>
<dbReference type="GO" id="GO:0043138">
    <property type="term" value="F:3'-5' DNA helicase activity"/>
    <property type="evidence" value="ECO:0007669"/>
    <property type="project" value="UniProtKB-EC"/>
</dbReference>
<keyword evidence="8" id="KW-1185">Reference proteome</keyword>
<feature type="transmembrane region" description="Helical" evidence="5">
    <location>
        <begin position="29"/>
        <end position="47"/>
    </location>
</feature>
<comment type="catalytic activity">
    <reaction evidence="4">
        <text>ATP + H2O = ADP + phosphate + H(+)</text>
        <dbReference type="Rhea" id="RHEA:13065"/>
        <dbReference type="ChEBI" id="CHEBI:15377"/>
        <dbReference type="ChEBI" id="CHEBI:15378"/>
        <dbReference type="ChEBI" id="CHEBI:30616"/>
        <dbReference type="ChEBI" id="CHEBI:43474"/>
        <dbReference type="ChEBI" id="CHEBI:456216"/>
        <dbReference type="EC" id="5.6.2.4"/>
    </reaction>
</comment>
<dbReference type="Gene3D" id="3.40.50.300">
    <property type="entry name" value="P-loop containing nucleotide triphosphate hydrolases"/>
    <property type="match status" value="2"/>
</dbReference>
<dbReference type="RefSeq" id="WP_174630295.1">
    <property type="nucleotide sequence ID" value="NZ_CP049074.1"/>
</dbReference>
<dbReference type="InterPro" id="IPR027417">
    <property type="entry name" value="P-loop_NTPase"/>
</dbReference>
<dbReference type="OrthoDB" id="107033at2157"/>
<keyword evidence="5" id="KW-0472">Membrane</keyword>
<evidence type="ECO:0000256" key="2">
    <source>
        <dbReference type="ARBA" id="ARBA00034617"/>
    </source>
</evidence>
<dbReference type="InterPro" id="IPR008571">
    <property type="entry name" value="HerA-like"/>
</dbReference>
<keyword evidence="7" id="KW-0067">ATP-binding</keyword>
<comment type="similarity">
    <text evidence="1">Belongs to the HerA family.</text>
</comment>
<protein>
    <submittedName>
        <fullName evidence="7">ATP-binding protein</fullName>
    </submittedName>
</protein>
<evidence type="ECO:0000256" key="5">
    <source>
        <dbReference type="SAM" id="Phobius"/>
    </source>
</evidence>
<organism evidence="7 8">
    <name type="scientific">Metallosphaera tengchongensis</name>
    <dbReference type="NCBI Taxonomy" id="1532350"/>
    <lineage>
        <taxon>Archaea</taxon>
        <taxon>Thermoproteota</taxon>
        <taxon>Thermoprotei</taxon>
        <taxon>Sulfolobales</taxon>
        <taxon>Sulfolobaceae</taxon>
        <taxon>Metallosphaera</taxon>
    </lineage>
</organism>
<evidence type="ECO:0000313" key="8">
    <source>
        <dbReference type="Proteomes" id="UP000509301"/>
    </source>
</evidence>
<proteinExistence type="inferred from homology"/>
<feature type="domain" description="Helicase HerA central" evidence="6">
    <location>
        <begin position="203"/>
        <end position="402"/>
    </location>
</feature>
<keyword evidence="5" id="KW-1133">Transmembrane helix</keyword>
<dbReference type="KEGG" id="mten:GWK48_05350"/>
<dbReference type="InterPro" id="IPR002789">
    <property type="entry name" value="HerA_central"/>
</dbReference>
<dbReference type="Proteomes" id="UP000509301">
    <property type="component" value="Chromosome"/>
</dbReference>
<accession>A0A6N0NXN8</accession>
<keyword evidence="5" id="KW-0812">Transmembrane</keyword>
<dbReference type="GO" id="GO:0005524">
    <property type="term" value="F:ATP binding"/>
    <property type="evidence" value="ECO:0007669"/>
    <property type="project" value="UniProtKB-KW"/>
</dbReference>
<gene>
    <name evidence="7" type="ORF">GWK48_05350</name>
</gene>
<comment type="catalytic activity">
    <reaction evidence="2">
        <text>Couples ATP hydrolysis with the unwinding of duplex DNA by translocating in the 3'-5' direction.</text>
        <dbReference type="EC" id="5.6.2.4"/>
    </reaction>
</comment>
<keyword evidence="7" id="KW-0547">Nucleotide-binding</keyword>
<feature type="transmembrane region" description="Helical" evidence="5">
    <location>
        <begin position="7"/>
        <end position="23"/>
    </location>
</feature>
<name>A0A6N0NXN8_9CREN</name>
<comment type="catalytic activity">
    <reaction evidence="3">
        <text>ATP + H2O = ADP + phosphate + H(+)</text>
        <dbReference type="Rhea" id="RHEA:13065"/>
        <dbReference type="ChEBI" id="CHEBI:15377"/>
        <dbReference type="ChEBI" id="CHEBI:15378"/>
        <dbReference type="ChEBI" id="CHEBI:30616"/>
        <dbReference type="ChEBI" id="CHEBI:43474"/>
        <dbReference type="ChEBI" id="CHEBI:456216"/>
        <dbReference type="EC" id="5.6.2.3"/>
    </reaction>
</comment>
<sequence>MNSRLPPLILISVGVALLLFQIYHLPLVLLVLPILLSIVAVLSQYFLGRNNIISDTVNKHQIFEIKSNNRTFTGAVLKISGRIEVDKNNVGFQKELENLMETIGRRDVGFEYYVITNLSKKKASSALVIIKECSSCEDDILNEVRDLQDISKAVSPHLHLEISPTSEKSIPVPTSWGNLGYAKVYHKIIDSPTNLSLSNDYDIELGEMKTDLTYVKTGIKLADLTRHIGIFGSTGSGKSTTASILIKRLYERGYKSIVLDWHGEYIDKLKFLNIRNQDNIFKINPLRLGNIEDIVEILGDVLNLTDPQKFLLYTVLIRIRKVGKFDLKTLIRILRSVDETSNWMREVKYGLLRKIYLLFVGDAKKIFDNQIEKMDPNELLNSVIDLSFISNLRLRRIYSMFIIKIISDYYIRNKPSQNALLVIEEAHNYFHKDNEFLEKLITEVRKFGLGLCIISQSPSSITPEVLKNTNTKIIHSIKSDFDKKILAESLSLDLSLYNAMDKLEIGEAIISAPNIKIPVIIKIKM</sequence>